<feature type="transmembrane region" description="Helical" evidence="1">
    <location>
        <begin position="79"/>
        <end position="98"/>
    </location>
</feature>
<keyword evidence="1" id="KW-1133">Transmembrane helix</keyword>
<gene>
    <name evidence="2" type="ORF">Asera_35030</name>
</gene>
<reference evidence="2" key="1">
    <citation type="submission" date="2020-08" db="EMBL/GenBank/DDBJ databases">
        <title>Whole genome shotgun sequence of Actinocatenispora sera NBRC 101916.</title>
        <authorList>
            <person name="Komaki H."/>
            <person name="Tamura T."/>
        </authorList>
    </citation>
    <scope>NUCLEOTIDE SEQUENCE</scope>
    <source>
        <strain evidence="2">NBRC 101916</strain>
    </source>
</reference>
<dbReference type="RefSeq" id="WP_030448243.1">
    <property type="nucleotide sequence ID" value="NZ_AP023354.1"/>
</dbReference>
<evidence type="ECO:0000256" key="1">
    <source>
        <dbReference type="SAM" id="Phobius"/>
    </source>
</evidence>
<accession>A0A810L3B4</accession>
<organism evidence="2 3">
    <name type="scientific">Actinocatenispora sera</name>
    <dbReference type="NCBI Taxonomy" id="390989"/>
    <lineage>
        <taxon>Bacteria</taxon>
        <taxon>Bacillati</taxon>
        <taxon>Actinomycetota</taxon>
        <taxon>Actinomycetes</taxon>
        <taxon>Micromonosporales</taxon>
        <taxon>Micromonosporaceae</taxon>
        <taxon>Actinocatenispora</taxon>
    </lineage>
</organism>
<feature type="transmembrane region" description="Helical" evidence="1">
    <location>
        <begin position="141"/>
        <end position="161"/>
    </location>
</feature>
<feature type="transmembrane region" description="Helical" evidence="1">
    <location>
        <begin position="57"/>
        <end position="73"/>
    </location>
</feature>
<proteinExistence type="predicted"/>
<keyword evidence="3" id="KW-1185">Reference proteome</keyword>
<feature type="transmembrane region" description="Helical" evidence="1">
    <location>
        <begin position="118"/>
        <end position="135"/>
    </location>
</feature>
<dbReference type="KEGG" id="aser:Asera_35030"/>
<keyword evidence="1" id="KW-0472">Membrane</keyword>
<dbReference type="Proteomes" id="UP000680750">
    <property type="component" value="Chromosome"/>
</dbReference>
<protein>
    <submittedName>
        <fullName evidence="2">Uncharacterized protein</fullName>
    </submittedName>
</protein>
<dbReference type="AlphaFoldDB" id="A0A810L3B4"/>
<evidence type="ECO:0000313" key="3">
    <source>
        <dbReference type="Proteomes" id="UP000680750"/>
    </source>
</evidence>
<name>A0A810L3B4_9ACTN</name>
<keyword evidence="1" id="KW-0812">Transmembrane</keyword>
<feature type="transmembrane region" description="Helical" evidence="1">
    <location>
        <begin position="33"/>
        <end position="52"/>
    </location>
</feature>
<evidence type="ECO:0000313" key="2">
    <source>
        <dbReference type="EMBL" id="BCJ29395.1"/>
    </source>
</evidence>
<sequence>MTGLRLGLAAGSLTGVVAANAVALALGPARGRPLFAICAVLALGAAVFAVLVRHDRFGLALLASVPPVLGLLGTDRTWLLGPLGVLLFAAAELCAWSWEQRGAGTDPALPARRVLRSAVLCGVGLAASLLCYAVGAAHPLAGTAAVFAAALGTAAIAWVLARTVTRR</sequence>
<dbReference type="EMBL" id="AP023354">
    <property type="protein sequence ID" value="BCJ29395.1"/>
    <property type="molecule type" value="Genomic_DNA"/>
</dbReference>